<dbReference type="InterPro" id="IPR023393">
    <property type="entry name" value="START-like_dom_sf"/>
</dbReference>
<dbReference type="RefSeq" id="WP_303682445.1">
    <property type="nucleotide sequence ID" value="NZ_LVWG01000036.1"/>
</dbReference>
<dbReference type="Pfam" id="PF10604">
    <property type="entry name" value="Polyketide_cyc2"/>
    <property type="match status" value="1"/>
</dbReference>
<evidence type="ECO:0000313" key="2">
    <source>
        <dbReference type="Proteomes" id="UP000076481"/>
    </source>
</evidence>
<dbReference type="Proteomes" id="UP000076481">
    <property type="component" value="Unassembled WGS sequence"/>
</dbReference>
<dbReference type="EMBL" id="LVWG01000036">
    <property type="protein sequence ID" value="KZK73482.1"/>
    <property type="molecule type" value="Genomic_DNA"/>
</dbReference>
<sequence>MSFTVEITVRREFCTASSPEDVFRLLADVPRSASYFPQVLQLVDIGDNAYRWEMEKIGVGGYTLQQTIYASRYASDPAALSVFWTPVPDVGNALVEGHWTLTPAGGGTSVALYSKGLLTVELPGFLQLLLSPLVAMEFESLIGRYIQNLSAALGPE</sequence>
<accession>A0A165L284</accession>
<dbReference type="InterPro" id="IPR019587">
    <property type="entry name" value="Polyketide_cyclase/dehydratase"/>
</dbReference>
<dbReference type="CDD" id="cd07819">
    <property type="entry name" value="SRPBCC_2"/>
    <property type="match status" value="1"/>
</dbReference>
<organism evidence="1 2">
    <name type="scientific">Pelodictyon luteolum</name>
    <dbReference type="NCBI Taxonomy" id="1100"/>
    <lineage>
        <taxon>Bacteria</taxon>
        <taxon>Pseudomonadati</taxon>
        <taxon>Chlorobiota</taxon>
        <taxon>Chlorobiia</taxon>
        <taxon>Chlorobiales</taxon>
        <taxon>Chlorobiaceae</taxon>
        <taxon>Chlorobium/Pelodictyon group</taxon>
        <taxon>Pelodictyon</taxon>
    </lineage>
</organism>
<dbReference type="SUPFAM" id="SSF55961">
    <property type="entry name" value="Bet v1-like"/>
    <property type="match status" value="1"/>
</dbReference>
<evidence type="ECO:0000313" key="1">
    <source>
        <dbReference type="EMBL" id="KZK73482.1"/>
    </source>
</evidence>
<protein>
    <submittedName>
        <fullName evidence="1">Uncharacterized protein</fullName>
    </submittedName>
</protein>
<proteinExistence type="predicted"/>
<name>A0A165L284_PELLU</name>
<reference evidence="1 2" key="1">
    <citation type="submission" date="2016-03" db="EMBL/GenBank/DDBJ databases">
        <title>Speciation and ecological success in dimly lit waters: horizontal gene transfer in a green sulfur bacteria bloom unveiled by metagenomic assembly.</title>
        <authorList>
            <person name="Llorens-Mares T."/>
            <person name="Liu Z."/>
            <person name="Allen L.Z."/>
            <person name="Rusch D.B."/>
            <person name="Craig M.T."/>
            <person name="Dupont C.L."/>
            <person name="Bryant D.A."/>
            <person name="Casamayor E.O."/>
        </authorList>
    </citation>
    <scope>NUCLEOTIDE SEQUENCE [LARGE SCALE GENOMIC DNA]</scope>
    <source>
        <strain evidence="1">CIII</strain>
    </source>
</reference>
<comment type="caution">
    <text evidence="1">The sequence shown here is derived from an EMBL/GenBank/DDBJ whole genome shotgun (WGS) entry which is preliminary data.</text>
</comment>
<gene>
    <name evidence="1" type="ORF">A3K90_01770</name>
</gene>
<dbReference type="AlphaFoldDB" id="A0A165L284"/>
<dbReference type="Gene3D" id="3.30.530.20">
    <property type="match status" value="1"/>
</dbReference>